<dbReference type="Gene3D" id="3.40.50.2300">
    <property type="match status" value="1"/>
</dbReference>
<gene>
    <name evidence="3" type="ORF">AS026_27140</name>
</gene>
<dbReference type="NCBIfam" id="NF009972">
    <property type="entry name" value="PRK13435.1-3"/>
    <property type="match status" value="1"/>
</dbReference>
<accession>A0A120FRE2</accession>
<organism evidence="3 4">
    <name type="scientific">Rhizobium altiplani</name>
    <dbReference type="NCBI Taxonomy" id="1864509"/>
    <lineage>
        <taxon>Bacteria</taxon>
        <taxon>Pseudomonadati</taxon>
        <taxon>Pseudomonadota</taxon>
        <taxon>Alphaproteobacteria</taxon>
        <taxon>Hyphomicrobiales</taxon>
        <taxon>Rhizobiaceae</taxon>
        <taxon>Rhizobium/Agrobacterium group</taxon>
        <taxon>Rhizobium</taxon>
    </lineage>
</organism>
<evidence type="ECO:0000259" key="2">
    <source>
        <dbReference type="PROSITE" id="PS50110"/>
    </source>
</evidence>
<dbReference type="AlphaFoldDB" id="A0A120FRE2"/>
<dbReference type="Proteomes" id="UP000068164">
    <property type="component" value="Unassembled WGS sequence"/>
</dbReference>
<protein>
    <submittedName>
        <fullName evidence="3">Response regulator</fullName>
    </submittedName>
</protein>
<dbReference type="SMART" id="SM00448">
    <property type="entry name" value="REC"/>
    <property type="match status" value="1"/>
</dbReference>
<feature type="modified residue" description="4-aspartylphosphate" evidence="1">
    <location>
        <position position="66"/>
    </location>
</feature>
<dbReference type="EMBL" id="LNCD01000003">
    <property type="protein sequence ID" value="KWV59977.1"/>
    <property type="molecule type" value="Genomic_DNA"/>
</dbReference>
<evidence type="ECO:0000313" key="3">
    <source>
        <dbReference type="EMBL" id="KWV59977.1"/>
    </source>
</evidence>
<name>A0A120FRE2_9HYPH</name>
<feature type="domain" description="Response regulatory" evidence="2">
    <location>
        <begin position="18"/>
        <end position="128"/>
    </location>
</feature>
<dbReference type="OrthoDB" id="7060229at2"/>
<dbReference type="InterPro" id="IPR011006">
    <property type="entry name" value="CheY-like_superfamily"/>
</dbReference>
<reference evidence="3 4" key="1">
    <citation type="submission" date="2015-11" db="EMBL/GenBank/DDBJ databases">
        <title>Draft Genome Sequence of the Strain BR 10423 (Rhizobium sp.) isolated from nodules of Mimosa pudica.</title>
        <authorList>
            <person name="Barauna A.C."/>
            <person name="Zilli J.E."/>
            <person name="Simoes-Araujo J.L."/>
            <person name="Reis V.M."/>
            <person name="James E.K."/>
            <person name="Reis F.B.Jr."/>
            <person name="Rouws L.F."/>
            <person name="Passos S.R."/>
            <person name="Gois S.R."/>
        </authorList>
    </citation>
    <scope>NUCLEOTIDE SEQUENCE [LARGE SCALE GENOMIC DNA]</scope>
    <source>
        <strain evidence="3 4">BR10423</strain>
    </source>
</reference>
<sequence>MGSNVGTQSRTGGATRESVLIVEDDYLVALDLETTVRDMGLDVVGVATDRRQALSLAAQADIAFVDVNLADGATGPEIGQRLVDEFGVTVLFMTSNPAAVVGRVHGALGVVSKPATPSIVQNSLRHALDARRSA</sequence>
<evidence type="ECO:0000256" key="1">
    <source>
        <dbReference type="PROSITE-ProRule" id="PRU00169"/>
    </source>
</evidence>
<evidence type="ECO:0000313" key="4">
    <source>
        <dbReference type="Proteomes" id="UP000068164"/>
    </source>
</evidence>
<dbReference type="PROSITE" id="PS50110">
    <property type="entry name" value="RESPONSE_REGULATORY"/>
    <property type="match status" value="1"/>
</dbReference>
<dbReference type="InterPro" id="IPR001789">
    <property type="entry name" value="Sig_transdc_resp-reg_receiver"/>
</dbReference>
<keyword evidence="4" id="KW-1185">Reference proteome</keyword>
<proteinExistence type="predicted"/>
<dbReference type="RefSeq" id="WP_062368381.1">
    <property type="nucleotide sequence ID" value="NZ_LNCD01000003.1"/>
</dbReference>
<keyword evidence="1" id="KW-0597">Phosphoprotein</keyword>
<dbReference type="GO" id="GO:0000160">
    <property type="term" value="P:phosphorelay signal transduction system"/>
    <property type="evidence" value="ECO:0007669"/>
    <property type="project" value="InterPro"/>
</dbReference>
<dbReference type="Pfam" id="PF00072">
    <property type="entry name" value="Response_reg"/>
    <property type="match status" value="1"/>
</dbReference>
<dbReference type="SUPFAM" id="SSF52172">
    <property type="entry name" value="CheY-like"/>
    <property type="match status" value="1"/>
</dbReference>
<comment type="caution">
    <text evidence="3">The sequence shown here is derived from an EMBL/GenBank/DDBJ whole genome shotgun (WGS) entry which is preliminary data.</text>
</comment>